<keyword evidence="4 10" id="KW-0812">Transmembrane</keyword>
<evidence type="ECO:0000256" key="2">
    <source>
        <dbReference type="ARBA" id="ARBA00005852"/>
    </source>
</evidence>
<evidence type="ECO:0000256" key="7">
    <source>
        <dbReference type="ARBA" id="ARBA00022989"/>
    </source>
</evidence>
<accession>A0A9R1UU02</accession>
<comment type="similarity">
    <text evidence="3">Belongs to the heat shock protein 70 family.</text>
</comment>
<comment type="similarity">
    <text evidence="2">Belongs to the Cold-regulated 413 protein family.</text>
</comment>
<sequence length="354" mass="39480">MDVDRLQAKEASPGSTRLKQRSEACHRYQRQGVEDDASKLILESTMKGAKNYLKMSNDPTLSEATSKLISSDLKDIGEATRKLADHVIKIGVSGGFITTCLQWIACFAAIYLLILDRTNWRTKILTSLLVPYIFLTLPEWLFGILHGDIGKWITLVGVVLRLFFREHYPELPGSLLLLVVVAPNFVTGYVRIGWIGVIVYLVIGCYLLQEHIRASGGFKNAFTKSNGISNTIGIVLLFIFPIWAIIGKMSEVDEEYKQISYTVVRDENGNVKLDCPAIGKQFAAEEISAQVLRKLVDDASKFMNDKVTKVVVTVLAYFNDSQRTTTKDSVPASLVDSMDDIGEIPILLELNHEC</sequence>
<feature type="transmembrane region" description="Helical" evidence="10">
    <location>
        <begin position="90"/>
        <end position="114"/>
    </location>
</feature>
<evidence type="ECO:0000313" key="11">
    <source>
        <dbReference type="EMBL" id="KAJ0193062.1"/>
    </source>
</evidence>
<dbReference type="EMBL" id="NBSK02000008">
    <property type="protein sequence ID" value="KAJ0193062.1"/>
    <property type="molecule type" value="Genomic_DNA"/>
</dbReference>
<feature type="transmembrane region" description="Helical" evidence="10">
    <location>
        <begin position="228"/>
        <end position="246"/>
    </location>
</feature>
<gene>
    <name evidence="11" type="ORF">LSAT_V11C800448920</name>
</gene>
<evidence type="ECO:0000256" key="6">
    <source>
        <dbReference type="ARBA" id="ARBA00022840"/>
    </source>
</evidence>
<proteinExistence type="inferred from homology"/>
<dbReference type="Pfam" id="PF00012">
    <property type="entry name" value="HSP70"/>
    <property type="match status" value="1"/>
</dbReference>
<keyword evidence="12" id="KW-1185">Reference proteome</keyword>
<dbReference type="PANTHER" id="PTHR33596">
    <property type="entry name" value="COLD-REGULATED 413 PLASMA MEMBRANE PROTEIN 2"/>
    <property type="match status" value="1"/>
</dbReference>
<protein>
    <submittedName>
        <fullName evidence="11">Uncharacterized protein</fullName>
    </submittedName>
</protein>
<dbReference type="GO" id="GO:0140662">
    <property type="term" value="F:ATP-dependent protein folding chaperone"/>
    <property type="evidence" value="ECO:0007669"/>
    <property type="project" value="InterPro"/>
</dbReference>
<dbReference type="SUPFAM" id="SSF53067">
    <property type="entry name" value="Actin-like ATPase domain"/>
    <property type="match status" value="1"/>
</dbReference>
<evidence type="ECO:0000256" key="8">
    <source>
        <dbReference type="ARBA" id="ARBA00023136"/>
    </source>
</evidence>
<reference evidence="11 12" key="1">
    <citation type="journal article" date="2017" name="Nat. Commun.">
        <title>Genome assembly with in vitro proximity ligation data and whole-genome triplication in lettuce.</title>
        <authorList>
            <person name="Reyes-Chin-Wo S."/>
            <person name="Wang Z."/>
            <person name="Yang X."/>
            <person name="Kozik A."/>
            <person name="Arikit S."/>
            <person name="Song C."/>
            <person name="Xia L."/>
            <person name="Froenicke L."/>
            <person name="Lavelle D.O."/>
            <person name="Truco M.J."/>
            <person name="Xia R."/>
            <person name="Zhu S."/>
            <person name="Xu C."/>
            <person name="Xu H."/>
            <person name="Xu X."/>
            <person name="Cox K."/>
            <person name="Korf I."/>
            <person name="Meyers B.C."/>
            <person name="Michelmore R.W."/>
        </authorList>
    </citation>
    <scope>NUCLEOTIDE SEQUENCE [LARGE SCALE GENOMIC DNA]</scope>
    <source>
        <strain evidence="12">cv. Salinas</strain>
        <tissue evidence="11">Seedlings</tissue>
    </source>
</reference>
<dbReference type="GO" id="GO:0005524">
    <property type="term" value="F:ATP binding"/>
    <property type="evidence" value="ECO:0007669"/>
    <property type="project" value="UniProtKB-KW"/>
</dbReference>
<keyword evidence="7 10" id="KW-1133">Transmembrane helix</keyword>
<dbReference type="Pfam" id="PF05562">
    <property type="entry name" value="WCOR413"/>
    <property type="match status" value="1"/>
</dbReference>
<evidence type="ECO:0000256" key="3">
    <source>
        <dbReference type="ARBA" id="ARBA00007381"/>
    </source>
</evidence>
<evidence type="ECO:0000256" key="5">
    <source>
        <dbReference type="ARBA" id="ARBA00022741"/>
    </source>
</evidence>
<dbReference type="InterPro" id="IPR043129">
    <property type="entry name" value="ATPase_NBD"/>
</dbReference>
<dbReference type="PANTHER" id="PTHR33596:SF1">
    <property type="entry name" value="COLD-REGULATED 413 PLASMA MEMBRANE PROTEIN 1-RELATED"/>
    <property type="match status" value="1"/>
</dbReference>
<keyword evidence="5" id="KW-0547">Nucleotide-binding</keyword>
<dbReference type="Proteomes" id="UP000235145">
    <property type="component" value="Unassembled WGS sequence"/>
</dbReference>
<evidence type="ECO:0000256" key="4">
    <source>
        <dbReference type="ARBA" id="ARBA00022692"/>
    </source>
</evidence>
<feature type="transmembrane region" description="Helical" evidence="10">
    <location>
        <begin position="188"/>
        <end position="208"/>
    </location>
</feature>
<organism evidence="11 12">
    <name type="scientific">Lactuca sativa</name>
    <name type="common">Garden lettuce</name>
    <dbReference type="NCBI Taxonomy" id="4236"/>
    <lineage>
        <taxon>Eukaryota</taxon>
        <taxon>Viridiplantae</taxon>
        <taxon>Streptophyta</taxon>
        <taxon>Embryophyta</taxon>
        <taxon>Tracheophyta</taxon>
        <taxon>Spermatophyta</taxon>
        <taxon>Magnoliopsida</taxon>
        <taxon>eudicotyledons</taxon>
        <taxon>Gunneridae</taxon>
        <taxon>Pentapetalae</taxon>
        <taxon>asterids</taxon>
        <taxon>campanulids</taxon>
        <taxon>Asterales</taxon>
        <taxon>Asteraceae</taxon>
        <taxon>Cichorioideae</taxon>
        <taxon>Cichorieae</taxon>
        <taxon>Lactucinae</taxon>
        <taxon>Lactuca</taxon>
    </lineage>
</organism>
<comment type="subcellular location">
    <subcellularLocation>
        <location evidence="1">Membrane</location>
        <topology evidence="1">Multi-pass membrane protein</topology>
    </subcellularLocation>
</comment>
<name>A0A9R1UU02_LACSA</name>
<dbReference type="FunFam" id="3.30.420.40:FF:000028">
    <property type="entry name" value="heat shock 70 kDa protein-like"/>
    <property type="match status" value="1"/>
</dbReference>
<dbReference type="Gene3D" id="3.30.420.40">
    <property type="match status" value="1"/>
</dbReference>
<evidence type="ECO:0000256" key="9">
    <source>
        <dbReference type="SAM" id="MobiDB-lite"/>
    </source>
</evidence>
<dbReference type="GO" id="GO:0016020">
    <property type="term" value="C:membrane"/>
    <property type="evidence" value="ECO:0007669"/>
    <property type="project" value="UniProtKB-SubCell"/>
</dbReference>
<keyword evidence="8 10" id="KW-0472">Membrane</keyword>
<evidence type="ECO:0000256" key="10">
    <source>
        <dbReference type="SAM" id="Phobius"/>
    </source>
</evidence>
<dbReference type="InterPro" id="IPR008892">
    <property type="entry name" value="COR413"/>
</dbReference>
<evidence type="ECO:0000256" key="1">
    <source>
        <dbReference type="ARBA" id="ARBA00004141"/>
    </source>
</evidence>
<dbReference type="AlphaFoldDB" id="A0A9R1UU02"/>
<feature type="region of interest" description="Disordered" evidence="9">
    <location>
        <begin position="1"/>
        <end position="23"/>
    </location>
</feature>
<comment type="caution">
    <text evidence="11">The sequence shown here is derived from an EMBL/GenBank/DDBJ whole genome shotgun (WGS) entry which is preliminary data.</text>
</comment>
<dbReference type="InterPro" id="IPR013126">
    <property type="entry name" value="Hsp_70_fam"/>
</dbReference>
<evidence type="ECO:0000313" key="12">
    <source>
        <dbReference type="Proteomes" id="UP000235145"/>
    </source>
</evidence>
<keyword evidence="6" id="KW-0067">ATP-binding</keyword>